<feature type="signal peptide" evidence="11">
    <location>
        <begin position="1"/>
        <end position="22"/>
    </location>
</feature>
<comment type="similarity">
    <text evidence="9 10">Belongs to the peptidase M15D family.</text>
</comment>
<dbReference type="Gene3D" id="3.30.1380.10">
    <property type="match status" value="1"/>
</dbReference>
<feature type="active site" description="Proton donor/acceptor" evidence="9">
    <location>
        <position position="215"/>
    </location>
</feature>
<dbReference type="GO" id="GO:0006508">
    <property type="term" value="P:proteolysis"/>
    <property type="evidence" value="ECO:0007669"/>
    <property type="project" value="UniProtKB-KW"/>
</dbReference>
<comment type="caution">
    <text evidence="12">The sequence shown here is derived from an EMBL/GenBank/DDBJ whole genome shotgun (WGS) entry which is preliminary data.</text>
</comment>
<name>A0A0R0A9N4_9GAMM</name>
<organism evidence="12 13">
    <name type="scientific">Stenotrophomonas panacihumi</name>
    <dbReference type="NCBI Taxonomy" id="676599"/>
    <lineage>
        <taxon>Bacteria</taxon>
        <taxon>Pseudomonadati</taxon>
        <taxon>Pseudomonadota</taxon>
        <taxon>Gammaproteobacteria</taxon>
        <taxon>Lysobacterales</taxon>
        <taxon>Lysobacteraceae</taxon>
        <taxon>Stenotrophomonas</taxon>
    </lineage>
</organism>
<feature type="site" description="Transition state stabilizer" evidence="9">
    <location>
        <position position="104"/>
    </location>
</feature>
<dbReference type="PIRSF" id="PIRSF026671">
    <property type="entry name" value="AA_dipeptidase"/>
    <property type="match status" value="1"/>
</dbReference>
<dbReference type="GO" id="GO:0008270">
    <property type="term" value="F:zinc ion binding"/>
    <property type="evidence" value="ECO:0007669"/>
    <property type="project" value="UniProtKB-UniRule"/>
</dbReference>
<dbReference type="CDD" id="cd14817">
    <property type="entry name" value="D-Ala-D-Ala_dipeptidase_VanX"/>
    <property type="match status" value="1"/>
</dbReference>
<keyword evidence="13" id="KW-1185">Reference proteome</keyword>
<evidence type="ECO:0000256" key="4">
    <source>
        <dbReference type="ARBA" id="ARBA00022801"/>
    </source>
</evidence>
<dbReference type="AlphaFoldDB" id="A0A0R0A9N4"/>
<dbReference type="Pfam" id="PF01427">
    <property type="entry name" value="Peptidase_M15"/>
    <property type="match status" value="1"/>
</dbReference>
<keyword evidence="4 9" id="KW-0378">Hydrolase</keyword>
<evidence type="ECO:0000256" key="5">
    <source>
        <dbReference type="ARBA" id="ARBA00022833"/>
    </source>
</evidence>
<dbReference type="PANTHER" id="PTHR43126:SF1">
    <property type="entry name" value="D-ALANYL-D-ALANINE DIPEPTIDASE"/>
    <property type="match status" value="1"/>
</dbReference>
<evidence type="ECO:0000256" key="9">
    <source>
        <dbReference type="HAMAP-Rule" id="MF_01924"/>
    </source>
</evidence>
<evidence type="ECO:0000256" key="6">
    <source>
        <dbReference type="ARBA" id="ARBA00022997"/>
    </source>
</evidence>
<evidence type="ECO:0000256" key="10">
    <source>
        <dbReference type="PIRNR" id="PIRNR026671"/>
    </source>
</evidence>
<keyword evidence="5 9" id="KW-0862">Zinc</keyword>
<feature type="binding site" evidence="9">
    <location>
        <position position="218"/>
    </location>
    <ligand>
        <name>Zn(2+)</name>
        <dbReference type="ChEBI" id="CHEBI:29105"/>
        <note>catalytic</note>
    </ligand>
</feature>
<keyword evidence="11" id="KW-0732">Signal</keyword>
<dbReference type="GO" id="GO:0160237">
    <property type="term" value="F:D-Ala-D-Ala dipeptidase activity"/>
    <property type="evidence" value="ECO:0007669"/>
    <property type="project" value="UniProtKB-EC"/>
</dbReference>
<feature type="chain" id="PRO_5006390449" description="D-alanyl-D-alanine dipeptidase" evidence="11">
    <location>
        <begin position="23"/>
        <end position="236"/>
    </location>
</feature>
<evidence type="ECO:0000256" key="11">
    <source>
        <dbReference type="SAM" id="SignalP"/>
    </source>
</evidence>
<evidence type="ECO:0000313" key="13">
    <source>
        <dbReference type="Proteomes" id="UP000051802"/>
    </source>
</evidence>
<keyword evidence="6 9" id="KW-0224">Dipeptidase</keyword>
<accession>A0A0R0A9N4</accession>
<keyword evidence="8 10" id="KW-0961">Cell wall biogenesis/degradation</keyword>
<dbReference type="HAMAP" id="MF_01924">
    <property type="entry name" value="A_A_dipeptidase"/>
    <property type="match status" value="1"/>
</dbReference>
<proteinExistence type="inferred from homology"/>
<keyword evidence="7 9" id="KW-0482">Metalloprotease</keyword>
<evidence type="ECO:0000256" key="3">
    <source>
        <dbReference type="ARBA" id="ARBA00022723"/>
    </source>
</evidence>
<keyword evidence="3 9" id="KW-0479">Metal-binding</keyword>
<dbReference type="OrthoDB" id="9801430at2"/>
<evidence type="ECO:0000313" key="12">
    <source>
        <dbReference type="EMBL" id="KRG38055.1"/>
    </source>
</evidence>
<dbReference type="STRING" id="676599.ARC20_15565"/>
<dbReference type="EMBL" id="LLXU01000126">
    <property type="protein sequence ID" value="KRG38055.1"/>
    <property type="molecule type" value="Genomic_DNA"/>
</dbReference>
<sequence length="236" mass="25714">MATWHSFAAATALSLAAASALAAAPAVSPARDPGEAGMVDVATLAPGIEIDMRYAGADNFTGHPVEGYDAPSCLLLRPVAEALARVQARLHAEGYTLHVYDCYRPVRAVQAFVAWAGDLQDQSTKAVHYPRVEKFALIPDYIADHSGHSRGATIDLTLAQCRASACKPLDMGTDFDLFDTRAHTDSPEATPAQRAHRQRLRDAMAAEGFANYPMEWWHFTFRPEPTPDTAYDFPVR</sequence>
<keyword evidence="2 9" id="KW-0645">Protease</keyword>
<dbReference type="SUPFAM" id="SSF55166">
    <property type="entry name" value="Hedgehog/DD-peptidase"/>
    <property type="match status" value="1"/>
</dbReference>
<dbReference type="GO" id="GO:0008237">
    <property type="term" value="F:metallopeptidase activity"/>
    <property type="evidence" value="ECO:0007669"/>
    <property type="project" value="UniProtKB-KW"/>
</dbReference>
<comment type="function">
    <text evidence="9 10">Catalyzes hydrolysis of the D-alanyl-D-alanine dipeptide.</text>
</comment>
<evidence type="ECO:0000256" key="2">
    <source>
        <dbReference type="ARBA" id="ARBA00022670"/>
    </source>
</evidence>
<dbReference type="RefSeq" id="WP_057648937.1">
    <property type="nucleotide sequence ID" value="NZ_LLXU01000126.1"/>
</dbReference>
<reference evidence="12 13" key="1">
    <citation type="submission" date="2015-10" db="EMBL/GenBank/DDBJ databases">
        <title>Genome sequencing and analysis of members of genus Stenotrophomonas.</title>
        <authorList>
            <person name="Patil P.P."/>
            <person name="Midha S."/>
            <person name="Patil P.B."/>
        </authorList>
    </citation>
    <scope>NUCLEOTIDE SEQUENCE [LARGE SCALE GENOMIC DNA]</scope>
    <source>
        <strain evidence="12 13">JCM 16536</strain>
    </source>
</reference>
<dbReference type="Proteomes" id="UP000051802">
    <property type="component" value="Unassembled WGS sequence"/>
</dbReference>
<comment type="catalytic activity">
    <reaction evidence="1 9 10">
        <text>D-alanyl-D-alanine + H2O = 2 D-alanine</text>
        <dbReference type="Rhea" id="RHEA:20661"/>
        <dbReference type="ChEBI" id="CHEBI:15377"/>
        <dbReference type="ChEBI" id="CHEBI:57416"/>
        <dbReference type="ChEBI" id="CHEBI:57822"/>
        <dbReference type="EC" id="3.4.13.22"/>
    </reaction>
</comment>
<feature type="binding site" evidence="9">
    <location>
        <position position="155"/>
    </location>
    <ligand>
        <name>Zn(2+)</name>
        <dbReference type="ChEBI" id="CHEBI:29105"/>
        <note>catalytic</note>
    </ligand>
</feature>
<dbReference type="InterPro" id="IPR009045">
    <property type="entry name" value="Zn_M74/Hedgehog-like"/>
</dbReference>
<gene>
    <name evidence="9" type="primary">ddpX</name>
    <name evidence="12" type="ORF">ARC20_15565</name>
</gene>
<dbReference type="EC" id="3.4.13.22" evidence="9 10"/>
<evidence type="ECO:0000256" key="7">
    <source>
        <dbReference type="ARBA" id="ARBA00023049"/>
    </source>
</evidence>
<evidence type="ECO:0000256" key="8">
    <source>
        <dbReference type="ARBA" id="ARBA00023316"/>
    </source>
</evidence>
<feature type="binding site" evidence="9">
    <location>
        <position position="148"/>
    </location>
    <ligand>
        <name>Zn(2+)</name>
        <dbReference type="ChEBI" id="CHEBI:29105"/>
        <note>catalytic</note>
    </ligand>
</feature>
<dbReference type="PANTHER" id="PTHR43126">
    <property type="entry name" value="D-ALANYL-D-ALANINE DIPEPTIDASE"/>
    <property type="match status" value="1"/>
</dbReference>
<evidence type="ECO:0000256" key="1">
    <source>
        <dbReference type="ARBA" id="ARBA00001362"/>
    </source>
</evidence>
<comment type="cofactor">
    <cofactor evidence="9">
        <name>Zn(2+)</name>
        <dbReference type="ChEBI" id="CHEBI:29105"/>
    </cofactor>
    <text evidence="9">Binds 1 zinc ion per subunit.</text>
</comment>
<dbReference type="GO" id="GO:0071555">
    <property type="term" value="P:cell wall organization"/>
    <property type="evidence" value="ECO:0007669"/>
    <property type="project" value="UniProtKB-KW"/>
</dbReference>
<dbReference type="InterPro" id="IPR000755">
    <property type="entry name" value="A_A_dipeptidase"/>
</dbReference>
<protein>
    <recommendedName>
        <fullName evidence="9 10">D-alanyl-D-alanine dipeptidase</fullName>
        <shortName evidence="9 10">D-Ala-D-Ala dipeptidase</shortName>
        <ecNumber evidence="9 10">3.4.13.22</ecNumber>
    </recommendedName>
</protein>